<feature type="domain" description="RING-type" evidence="11">
    <location>
        <begin position="147"/>
        <end position="201"/>
    </location>
</feature>
<dbReference type="AlphaFoldDB" id="A0A0D2AQV8"/>
<evidence type="ECO:0000256" key="6">
    <source>
        <dbReference type="ARBA" id="ARBA00022786"/>
    </source>
</evidence>
<dbReference type="InterPro" id="IPR051031">
    <property type="entry name" value="RING-box_E3_Ubiquitin_Ligase"/>
</dbReference>
<keyword evidence="13" id="KW-1185">Reference proteome</keyword>
<proteinExistence type="predicted"/>
<evidence type="ECO:0000256" key="3">
    <source>
        <dbReference type="ARBA" id="ARBA00022723"/>
    </source>
</evidence>
<dbReference type="Pfam" id="PF12861">
    <property type="entry name" value="zf-ANAPC11"/>
    <property type="match status" value="1"/>
</dbReference>
<dbReference type="STRING" id="253628.A0A0D2AQV8"/>
<evidence type="ECO:0000256" key="7">
    <source>
        <dbReference type="ARBA" id="ARBA00022833"/>
    </source>
</evidence>
<dbReference type="InterPro" id="IPR024991">
    <property type="entry name" value="RING-H2_APC11"/>
</dbReference>
<evidence type="ECO:0000313" key="13">
    <source>
        <dbReference type="Proteomes" id="UP000053259"/>
    </source>
</evidence>
<dbReference type="InParanoid" id="A0A0D2AQV8"/>
<keyword evidence="3" id="KW-0479">Metal-binding</keyword>
<organism evidence="12 13">
    <name type="scientific">Verruconis gallopava</name>
    <dbReference type="NCBI Taxonomy" id="253628"/>
    <lineage>
        <taxon>Eukaryota</taxon>
        <taxon>Fungi</taxon>
        <taxon>Dikarya</taxon>
        <taxon>Ascomycota</taxon>
        <taxon>Pezizomycotina</taxon>
        <taxon>Dothideomycetes</taxon>
        <taxon>Pleosporomycetidae</taxon>
        <taxon>Venturiales</taxon>
        <taxon>Sympoventuriaceae</taxon>
        <taxon>Verruconis</taxon>
    </lineage>
</organism>
<evidence type="ECO:0000256" key="5">
    <source>
        <dbReference type="ARBA" id="ARBA00022776"/>
    </source>
</evidence>
<dbReference type="GO" id="GO:0005680">
    <property type="term" value="C:anaphase-promoting complex"/>
    <property type="evidence" value="ECO:0007669"/>
    <property type="project" value="InterPro"/>
</dbReference>
<dbReference type="SUPFAM" id="SSF57850">
    <property type="entry name" value="RING/U-box"/>
    <property type="match status" value="1"/>
</dbReference>
<dbReference type="InterPro" id="IPR001841">
    <property type="entry name" value="Znf_RING"/>
</dbReference>
<dbReference type="GeneID" id="27315000"/>
<dbReference type="PROSITE" id="PS50089">
    <property type="entry name" value="ZF_RING_2"/>
    <property type="match status" value="1"/>
</dbReference>
<dbReference type="GO" id="GO:0051301">
    <property type="term" value="P:cell division"/>
    <property type="evidence" value="ECO:0007669"/>
    <property type="project" value="UniProtKB-KW"/>
</dbReference>
<dbReference type="OrthoDB" id="1681166at2759"/>
<evidence type="ECO:0000259" key="11">
    <source>
        <dbReference type="PROSITE" id="PS50089"/>
    </source>
</evidence>
<evidence type="ECO:0000256" key="9">
    <source>
        <dbReference type="PROSITE-ProRule" id="PRU00175"/>
    </source>
</evidence>
<dbReference type="Gene3D" id="3.30.40.10">
    <property type="entry name" value="Zinc/RING finger domain, C3HC4 (zinc finger)"/>
    <property type="match status" value="1"/>
</dbReference>
<keyword evidence="6" id="KW-0833">Ubl conjugation pathway</keyword>
<feature type="compositionally biased region" description="Basic and acidic residues" evidence="10">
    <location>
        <begin position="46"/>
        <end position="58"/>
    </location>
</feature>
<dbReference type="PANTHER" id="PTHR11210">
    <property type="entry name" value="RING BOX"/>
    <property type="match status" value="1"/>
</dbReference>
<evidence type="ECO:0000256" key="10">
    <source>
        <dbReference type="SAM" id="MobiDB-lite"/>
    </source>
</evidence>
<dbReference type="InterPro" id="IPR013083">
    <property type="entry name" value="Znf_RING/FYVE/PHD"/>
</dbReference>
<feature type="region of interest" description="Disordered" evidence="10">
    <location>
        <begin position="90"/>
        <end position="123"/>
    </location>
</feature>
<dbReference type="Proteomes" id="UP000053259">
    <property type="component" value="Unassembled WGS sequence"/>
</dbReference>
<reference evidence="12 13" key="1">
    <citation type="submission" date="2015-01" db="EMBL/GenBank/DDBJ databases">
        <title>The Genome Sequence of Ochroconis gallopava CBS43764.</title>
        <authorList>
            <consortium name="The Broad Institute Genomics Platform"/>
            <person name="Cuomo C."/>
            <person name="de Hoog S."/>
            <person name="Gorbushina A."/>
            <person name="Stielow B."/>
            <person name="Teixiera M."/>
            <person name="Abouelleil A."/>
            <person name="Chapman S.B."/>
            <person name="Priest M."/>
            <person name="Young S.K."/>
            <person name="Wortman J."/>
            <person name="Nusbaum C."/>
            <person name="Birren B."/>
        </authorList>
    </citation>
    <scope>NUCLEOTIDE SEQUENCE [LARGE SCALE GENOMIC DNA]</scope>
    <source>
        <strain evidence="12 13">CBS 43764</strain>
    </source>
</reference>
<keyword evidence="5" id="KW-0498">Mitosis</keyword>
<evidence type="ECO:0000313" key="12">
    <source>
        <dbReference type="EMBL" id="KIW01549.1"/>
    </source>
</evidence>
<name>A0A0D2AQV8_9PEZI</name>
<dbReference type="CDD" id="cd16456">
    <property type="entry name" value="RING-H2_APC11"/>
    <property type="match status" value="1"/>
</dbReference>
<keyword evidence="2" id="KW-0132">Cell division</keyword>
<dbReference type="GO" id="GO:0061630">
    <property type="term" value="F:ubiquitin protein ligase activity"/>
    <property type="evidence" value="ECO:0007669"/>
    <property type="project" value="InterPro"/>
</dbReference>
<protein>
    <recommendedName>
        <fullName evidence="1">Anaphase-promoting complex subunit 11</fullName>
    </recommendedName>
</protein>
<keyword evidence="7" id="KW-0862">Zinc</keyword>
<keyword evidence="4 9" id="KW-0863">Zinc-finger</keyword>
<dbReference type="RefSeq" id="XP_016211418.1">
    <property type="nucleotide sequence ID" value="XM_016360741.1"/>
</dbReference>
<evidence type="ECO:0000256" key="8">
    <source>
        <dbReference type="ARBA" id="ARBA00023306"/>
    </source>
</evidence>
<feature type="compositionally biased region" description="Basic and acidic residues" evidence="10">
    <location>
        <begin position="66"/>
        <end position="76"/>
    </location>
</feature>
<keyword evidence="8" id="KW-0131">Cell cycle</keyword>
<evidence type="ECO:0000256" key="1">
    <source>
        <dbReference type="ARBA" id="ARBA00013928"/>
    </source>
</evidence>
<dbReference type="EMBL" id="KN847554">
    <property type="protein sequence ID" value="KIW01549.1"/>
    <property type="molecule type" value="Genomic_DNA"/>
</dbReference>
<dbReference type="GO" id="GO:0097602">
    <property type="term" value="F:cullin family protein binding"/>
    <property type="evidence" value="ECO:0007669"/>
    <property type="project" value="InterPro"/>
</dbReference>
<evidence type="ECO:0000256" key="2">
    <source>
        <dbReference type="ARBA" id="ARBA00022618"/>
    </source>
</evidence>
<sequence length="228" mass="25614">MAACQLYAAVDGVERTGEIGRRTGGDEMPFGLQIDAPSTSSPPLHCPDRGRKAADAKEQVGIARNPADHHREGLREEGWSRKPIHLWPRLWPPAGKHPRRPSDKPQCPSTDQARPKAGRHRAPMKVKIKTWNAVAAWRWDMPDEDVCGICRNPYDSTCSKCKFPGDECPLLMGECSHSFHMHCIIAWVAQEQSQEKCPMCRQGKATRHSHDVDMELTAVRPVWKEKGV</sequence>
<dbReference type="GO" id="GO:0008270">
    <property type="term" value="F:zinc ion binding"/>
    <property type="evidence" value="ECO:0007669"/>
    <property type="project" value="UniProtKB-KW"/>
</dbReference>
<dbReference type="VEuPathDB" id="FungiDB:PV09_07027"/>
<gene>
    <name evidence="12" type="ORF">PV09_07027</name>
</gene>
<dbReference type="HOGENOM" id="CLU_1215594_0_0_1"/>
<dbReference type="GO" id="GO:0031145">
    <property type="term" value="P:anaphase-promoting complex-dependent catabolic process"/>
    <property type="evidence" value="ECO:0007669"/>
    <property type="project" value="InterPro"/>
</dbReference>
<feature type="region of interest" description="Disordered" evidence="10">
    <location>
        <begin position="18"/>
        <end position="76"/>
    </location>
</feature>
<accession>A0A0D2AQV8</accession>
<evidence type="ECO:0000256" key="4">
    <source>
        <dbReference type="ARBA" id="ARBA00022771"/>
    </source>
</evidence>